<evidence type="ECO:0000313" key="7">
    <source>
        <dbReference type="EMBL" id="GFS48133.1"/>
    </source>
</evidence>
<name>A0A8X6JP06_9ARAC</name>
<evidence type="ECO:0000256" key="3">
    <source>
        <dbReference type="ARBA" id="ARBA00022989"/>
    </source>
</evidence>
<feature type="transmembrane region" description="Helical" evidence="5">
    <location>
        <begin position="79"/>
        <end position="98"/>
    </location>
</feature>
<reference evidence="7" key="1">
    <citation type="submission" date="2020-08" db="EMBL/GenBank/DDBJ databases">
        <title>Multicomponent nature underlies the extraordinary mechanical properties of spider dragline silk.</title>
        <authorList>
            <person name="Kono N."/>
            <person name="Nakamura H."/>
            <person name="Mori M."/>
            <person name="Yoshida Y."/>
            <person name="Ohtoshi R."/>
            <person name="Malay A.D."/>
            <person name="Moran D.A.P."/>
            <person name="Tomita M."/>
            <person name="Numata K."/>
            <person name="Arakawa K."/>
        </authorList>
    </citation>
    <scope>NUCLEOTIDE SEQUENCE</scope>
</reference>
<keyword evidence="2 5" id="KW-0812">Transmembrane</keyword>
<dbReference type="InterPro" id="IPR017978">
    <property type="entry name" value="GPCR_3_C"/>
</dbReference>
<keyword evidence="7" id="KW-0675">Receptor</keyword>
<evidence type="ECO:0000256" key="5">
    <source>
        <dbReference type="SAM" id="Phobius"/>
    </source>
</evidence>
<dbReference type="AlphaFoldDB" id="A0A8X6JP06"/>
<evidence type="ECO:0000256" key="4">
    <source>
        <dbReference type="ARBA" id="ARBA00023136"/>
    </source>
</evidence>
<dbReference type="GO" id="GO:0004930">
    <property type="term" value="F:G protein-coupled receptor activity"/>
    <property type="evidence" value="ECO:0007669"/>
    <property type="project" value="InterPro"/>
</dbReference>
<keyword evidence="3 5" id="KW-1133">Transmembrane helix</keyword>
<accession>A0A8X6JP06</accession>
<gene>
    <name evidence="7" type="primary">NCL1_27185</name>
    <name evidence="7" type="ORF">TNIN_117601</name>
</gene>
<comment type="subcellular location">
    <subcellularLocation>
        <location evidence="1">Membrane</location>
        <topology evidence="1">Multi-pass membrane protein</topology>
    </subcellularLocation>
</comment>
<keyword evidence="8" id="KW-1185">Reference proteome</keyword>
<comment type="caution">
    <text evidence="7">The sequence shown here is derived from an EMBL/GenBank/DDBJ whole genome shotgun (WGS) entry which is preliminary data.</text>
</comment>
<keyword evidence="4 5" id="KW-0472">Membrane</keyword>
<feature type="domain" description="G-protein coupled receptors family 3 profile" evidence="6">
    <location>
        <begin position="81"/>
        <end position="129"/>
    </location>
</feature>
<dbReference type="GO" id="GO:0016020">
    <property type="term" value="C:membrane"/>
    <property type="evidence" value="ECO:0007669"/>
    <property type="project" value="UniProtKB-SubCell"/>
</dbReference>
<dbReference type="Proteomes" id="UP000886998">
    <property type="component" value="Unassembled WGS sequence"/>
</dbReference>
<organism evidence="7 8">
    <name type="scientific">Trichonephila inaurata madagascariensis</name>
    <dbReference type="NCBI Taxonomy" id="2747483"/>
    <lineage>
        <taxon>Eukaryota</taxon>
        <taxon>Metazoa</taxon>
        <taxon>Ecdysozoa</taxon>
        <taxon>Arthropoda</taxon>
        <taxon>Chelicerata</taxon>
        <taxon>Arachnida</taxon>
        <taxon>Araneae</taxon>
        <taxon>Araneomorphae</taxon>
        <taxon>Entelegynae</taxon>
        <taxon>Araneoidea</taxon>
        <taxon>Nephilidae</taxon>
        <taxon>Trichonephila</taxon>
        <taxon>Trichonephila inaurata</taxon>
    </lineage>
</organism>
<evidence type="ECO:0000256" key="1">
    <source>
        <dbReference type="ARBA" id="ARBA00004141"/>
    </source>
</evidence>
<dbReference type="PROSITE" id="PS50259">
    <property type="entry name" value="G_PROTEIN_RECEP_F3_4"/>
    <property type="match status" value="1"/>
</dbReference>
<evidence type="ECO:0000256" key="2">
    <source>
        <dbReference type="ARBA" id="ARBA00022692"/>
    </source>
</evidence>
<sequence length="176" mass="19590">MANKTPIPNDFTPSLWTPNATHIIPGTSFINCSLINDNIHRRKESWVIPLVVLCTINITAILLFEVYVLYKSCGSRRHLFLGQILLLGLFLSSLLGFAFVPTPSWFTCALIRAGVGIAYVLIFATLLVKCVFLFEPPCWCVLECSISRSASFLCRHCPTGHCCAMAYIPSSIFSNR</sequence>
<proteinExistence type="predicted"/>
<dbReference type="EMBL" id="BMAV01026185">
    <property type="protein sequence ID" value="GFS48133.1"/>
    <property type="molecule type" value="Genomic_DNA"/>
</dbReference>
<dbReference type="OrthoDB" id="9880600at2759"/>
<evidence type="ECO:0000313" key="8">
    <source>
        <dbReference type="Proteomes" id="UP000886998"/>
    </source>
</evidence>
<evidence type="ECO:0000259" key="6">
    <source>
        <dbReference type="PROSITE" id="PS50259"/>
    </source>
</evidence>
<feature type="transmembrane region" description="Helical" evidence="5">
    <location>
        <begin position="46"/>
        <end position="67"/>
    </location>
</feature>
<protein>
    <submittedName>
        <fullName evidence="7">Metabotropic glutamate receptor 2</fullName>
    </submittedName>
</protein>
<feature type="transmembrane region" description="Helical" evidence="5">
    <location>
        <begin position="104"/>
        <end position="128"/>
    </location>
</feature>